<evidence type="ECO:0000256" key="2">
    <source>
        <dbReference type="ARBA" id="ARBA00005478"/>
    </source>
</evidence>
<keyword evidence="6 7" id="KW-0472">Membrane</keyword>
<evidence type="ECO:0000256" key="7">
    <source>
        <dbReference type="RuleBase" id="RU365084"/>
    </source>
</evidence>
<feature type="transmembrane region" description="Helical" evidence="7">
    <location>
        <begin position="37"/>
        <end position="62"/>
    </location>
</feature>
<evidence type="ECO:0000313" key="8">
    <source>
        <dbReference type="EMBL" id="KZZ95914.1"/>
    </source>
</evidence>
<comment type="similarity">
    <text evidence="2 7">Belongs to the DPM2 family.</text>
</comment>
<comment type="caution">
    <text evidence="8">The sequence shown here is derived from an EMBL/GenBank/DDBJ whole genome shotgun (WGS) entry which is preliminary data.</text>
</comment>
<comment type="caution">
    <text evidence="7">Lacks conserved residue(s) required for the propagation of feature annotation.</text>
</comment>
<dbReference type="GO" id="GO:0005789">
    <property type="term" value="C:endoplasmic reticulum membrane"/>
    <property type="evidence" value="ECO:0007669"/>
    <property type="project" value="UniProtKB-SubCell"/>
</dbReference>
<comment type="pathway">
    <text evidence="7">Protein modification; protein glycosylation.</text>
</comment>
<keyword evidence="9" id="KW-1185">Reference proteome</keyword>
<dbReference type="GO" id="GO:0030234">
    <property type="term" value="F:enzyme regulator activity"/>
    <property type="evidence" value="ECO:0007669"/>
    <property type="project" value="UniProtKB-UniRule"/>
</dbReference>
<dbReference type="PANTHER" id="PTHR15039:SF11">
    <property type="entry name" value="DOLICHOL PHOSPHATE-MANNOSE BIOSYNTHESIS REGULATORY PROTEIN"/>
    <property type="match status" value="1"/>
</dbReference>
<dbReference type="Pfam" id="PF07297">
    <property type="entry name" value="DPM2"/>
    <property type="match status" value="1"/>
</dbReference>
<evidence type="ECO:0000256" key="5">
    <source>
        <dbReference type="ARBA" id="ARBA00022989"/>
    </source>
</evidence>
<dbReference type="AlphaFoldDB" id="A0A168BYI6"/>
<proteinExistence type="inferred from homology"/>
<keyword evidence="4 7" id="KW-0256">Endoplasmic reticulum</keyword>
<protein>
    <recommendedName>
        <fullName evidence="7">Dolichol phosphate-mannose biosynthesis regulatory protein</fullName>
    </recommendedName>
</protein>
<comment type="function">
    <text evidence="7">Regulatory subunit of the dolichol-phosphate mannose (DPM) synthase complex; essential for the ER localization.</text>
</comment>
<dbReference type="STRING" id="1081109.A0A168BYI6"/>
<evidence type="ECO:0000256" key="1">
    <source>
        <dbReference type="ARBA" id="ARBA00004477"/>
    </source>
</evidence>
<gene>
    <name evidence="8" type="ORF">AAL_04210</name>
</gene>
<organism evidence="8 9">
    <name type="scientific">Moelleriella libera RCEF 2490</name>
    <dbReference type="NCBI Taxonomy" id="1081109"/>
    <lineage>
        <taxon>Eukaryota</taxon>
        <taxon>Fungi</taxon>
        <taxon>Dikarya</taxon>
        <taxon>Ascomycota</taxon>
        <taxon>Pezizomycotina</taxon>
        <taxon>Sordariomycetes</taxon>
        <taxon>Hypocreomycetidae</taxon>
        <taxon>Hypocreales</taxon>
        <taxon>Clavicipitaceae</taxon>
        <taxon>Moelleriella</taxon>
    </lineage>
</organism>
<dbReference type="InterPro" id="IPR009914">
    <property type="entry name" value="DPM2"/>
</dbReference>
<keyword evidence="5 7" id="KW-1133">Transmembrane helix</keyword>
<dbReference type="GO" id="GO:0006506">
    <property type="term" value="P:GPI anchor biosynthetic process"/>
    <property type="evidence" value="ECO:0007669"/>
    <property type="project" value="TreeGrafter"/>
</dbReference>
<name>A0A168BYI6_9HYPO</name>
<comment type="subcellular location">
    <subcellularLocation>
        <location evidence="1 7">Endoplasmic reticulum membrane</location>
        <topology evidence="1 7">Multi-pass membrane protein</topology>
    </subcellularLocation>
</comment>
<reference evidence="8 9" key="1">
    <citation type="journal article" date="2016" name="Genome Biol. Evol.">
        <title>Divergent and convergent evolution of fungal pathogenicity.</title>
        <authorList>
            <person name="Shang Y."/>
            <person name="Xiao G."/>
            <person name="Zheng P."/>
            <person name="Cen K."/>
            <person name="Zhan S."/>
            <person name="Wang C."/>
        </authorList>
    </citation>
    <scope>NUCLEOTIDE SEQUENCE [LARGE SCALE GENOMIC DNA]</scope>
    <source>
        <strain evidence="8 9">RCEF 2490</strain>
    </source>
</reference>
<keyword evidence="3 7" id="KW-0812">Transmembrane</keyword>
<comment type="subunit">
    <text evidence="7">Component of the dolichol-phosphate mannose (DPM) synthase complex.</text>
</comment>
<dbReference type="GO" id="GO:0033185">
    <property type="term" value="C:dolichol-phosphate-mannose synthase complex"/>
    <property type="evidence" value="ECO:0007669"/>
    <property type="project" value="TreeGrafter"/>
</dbReference>
<dbReference type="GO" id="GO:0180047">
    <property type="term" value="P:dolichol phosphate mannose biosynthetic process"/>
    <property type="evidence" value="ECO:0007669"/>
    <property type="project" value="InterPro"/>
</dbReference>
<dbReference type="EMBL" id="AZGY01000008">
    <property type="protein sequence ID" value="KZZ95914.1"/>
    <property type="molecule type" value="Genomic_DNA"/>
</dbReference>
<dbReference type="PANTHER" id="PTHR15039">
    <property type="entry name" value="DOLICHOL PHOSPHATE-MANNOSE BIOSYNTHESIS REGULATORY PROTEIN"/>
    <property type="match status" value="1"/>
</dbReference>
<dbReference type="OrthoDB" id="311279at2759"/>
<evidence type="ECO:0000256" key="4">
    <source>
        <dbReference type="ARBA" id="ARBA00022824"/>
    </source>
</evidence>
<dbReference type="Proteomes" id="UP000078544">
    <property type="component" value="Unassembled WGS sequence"/>
</dbReference>
<accession>A0A168BYI6</accession>
<evidence type="ECO:0000256" key="3">
    <source>
        <dbReference type="ARBA" id="ARBA00022692"/>
    </source>
</evidence>
<evidence type="ECO:0000313" key="9">
    <source>
        <dbReference type="Proteomes" id="UP000078544"/>
    </source>
</evidence>
<evidence type="ECO:0000256" key="6">
    <source>
        <dbReference type="ARBA" id="ARBA00023136"/>
    </source>
</evidence>
<sequence length="85" mass="9294">MLVAASVVFTYYTIWTLLMPFVDDDHPLQSFFPPREWAIRIPVILVLLGSAVVGSFLGMVMIRSNRKKAAKAKAAASAAAGKKKN</sequence>
<dbReference type="UniPathway" id="UPA00378"/>